<evidence type="ECO:0000313" key="3">
    <source>
        <dbReference type="EMBL" id="RPF57649.1"/>
    </source>
</evidence>
<organism evidence="3 4">
    <name type="scientific">Abyssicoccus albus</name>
    <dbReference type="NCBI Taxonomy" id="1817405"/>
    <lineage>
        <taxon>Bacteria</taxon>
        <taxon>Bacillati</taxon>
        <taxon>Bacillota</taxon>
        <taxon>Bacilli</taxon>
        <taxon>Bacillales</taxon>
        <taxon>Abyssicoccaceae</taxon>
    </lineage>
</organism>
<dbReference type="InterPro" id="IPR020084">
    <property type="entry name" value="NUDIX_hydrolase_CS"/>
</dbReference>
<sequence>MLEFIDSMNQKVVLTFDKTKYEHSGHVLILPRYRSKWVLMHHKVRGVEFPGGKIERDELSVNAAARELYEETGAVASVHSFKHIAQYKVIRKPEIIKDVYVVEVDDIESSDLADDSIGYLLVDHIDDVLITDRSHLLEDHCIRYIVRRLDEV</sequence>
<keyword evidence="1" id="KW-0378">Hydrolase</keyword>
<dbReference type="Proteomes" id="UP000277108">
    <property type="component" value="Unassembled WGS sequence"/>
</dbReference>
<comment type="caution">
    <text evidence="3">The sequence shown here is derived from an EMBL/GenBank/DDBJ whole genome shotgun (WGS) entry which is preliminary data.</text>
</comment>
<feature type="domain" description="Nudix hydrolase" evidence="2">
    <location>
        <begin position="8"/>
        <end position="152"/>
    </location>
</feature>
<dbReference type="PROSITE" id="PS51462">
    <property type="entry name" value="NUDIX"/>
    <property type="match status" value="1"/>
</dbReference>
<evidence type="ECO:0000313" key="4">
    <source>
        <dbReference type="Proteomes" id="UP000277108"/>
    </source>
</evidence>
<proteinExistence type="predicted"/>
<dbReference type="EMBL" id="RKRK01000002">
    <property type="protein sequence ID" value="RPF57649.1"/>
    <property type="molecule type" value="Genomic_DNA"/>
</dbReference>
<keyword evidence="4" id="KW-1185">Reference proteome</keyword>
<dbReference type="GO" id="GO:0016787">
    <property type="term" value="F:hydrolase activity"/>
    <property type="evidence" value="ECO:0007669"/>
    <property type="project" value="UniProtKB-KW"/>
</dbReference>
<gene>
    <name evidence="3" type="ORF">EDD62_0278</name>
</gene>
<dbReference type="PROSITE" id="PS00893">
    <property type="entry name" value="NUDIX_BOX"/>
    <property type="match status" value="1"/>
</dbReference>
<dbReference type="Gene3D" id="3.90.79.10">
    <property type="entry name" value="Nucleoside Triphosphate Pyrophosphohydrolase"/>
    <property type="match status" value="1"/>
</dbReference>
<dbReference type="InterPro" id="IPR015797">
    <property type="entry name" value="NUDIX_hydrolase-like_dom_sf"/>
</dbReference>
<dbReference type="InterPro" id="IPR000086">
    <property type="entry name" value="NUDIX_hydrolase_dom"/>
</dbReference>
<dbReference type="Pfam" id="PF00293">
    <property type="entry name" value="NUDIX"/>
    <property type="match status" value="1"/>
</dbReference>
<evidence type="ECO:0000259" key="2">
    <source>
        <dbReference type="PROSITE" id="PS51462"/>
    </source>
</evidence>
<reference evidence="3 4" key="1">
    <citation type="submission" date="2018-11" db="EMBL/GenBank/DDBJ databases">
        <title>Genomic Encyclopedia of Type Strains, Phase IV (KMG-IV): sequencing the most valuable type-strain genomes for metagenomic binning, comparative biology and taxonomic classification.</title>
        <authorList>
            <person name="Goeker M."/>
        </authorList>
    </citation>
    <scope>NUCLEOTIDE SEQUENCE [LARGE SCALE GENOMIC DNA]</scope>
    <source>
        <strain evidence="3 4">DSM 29158</strain>
    </source>
</reference>
<protein>
    <submittedName>
        <fullName evidence="3">8-oxo-dGTP diphosphatase</fullName>
    </submittedName>
</protein>
<dbReference type="SUPFAM" id="SSF55811">
    <property type="entry name" value="Nudix"/>
    <property type="match status" value="1"/>
</dbReference>
<evidence type="ECO:0000256" key="1">
    <source>
        <dbReference type="ARBA" id="ARBA00022801"/>
    </source>
</evidence>
<dbReference type="AlphaFoldDB" id="A0A3N5BM59"/>
<accession>A0A3N5BM59</accession>
<name>A0A3N5BM59_9BACL</name>